<evidence type="ECO:0000256" key="3">
    <source>
        <dbReference type="ARBA" id="ARBA00022475"/>
    </source>
</evidence>
<keyword evidence="6 8" id="KW-1133">Transmembrane helix</keyword>
<comment type="subcellular location">
    <subcellularLocation>
        <location evidence="1">Cell membrane</location>
        <topology evidence="1">Multi-pass membrane protein</topology>
    </subcellularLocation>
</comment>
<evidence type="ECO:0000256" key="8">
    <source>
        <dbReference type="SAM" id="Phobius"/>
    </source>
</evidence>
<evidence type="ECO:0000256" key="2">
    <source>
        <dbReference type="ARBA" id="ARBA00007776"/>
    </source>
</evidence>
<dbReference type="InterPro" id="IPR007227">
    <property type="entry name" value="Cell_shape_determining_MreD"/>
</dbReference>
<feature type="transmembrane region" description="Helical" evidence="8">
    <location>
        <begin position="99"/>
        <end position="119"/>
    </location>
</feature>
<comment type="caution">
    <text evidence="9">The sequence shown here is derived from an EMBL/GenBank/DDBJ whole genome shotgun (WGS) entry which is preliminary data.</text>
</comment>
<dbReference type="OrthoDB" id="9796616at2"/>
<sequence>MKRIITILICIVLLIIDNTFAPFIGIKGAYPSFLFTFAVAYSLINNEREAVFIGVVSGILQDIFFSNTIGINALTNMLICLLVWYIGKNVFKRRKIVPVATMFLITILKHLSVFAIFSILHYKMGISIEQLLIVAIYNSIIMLIGYRYVFKFSKQKDNLRSKWRLR</sequence>
<dbReference type="GO" id="GO:0005886">
    <property type="term" value="C:plasma membrane"/>
    <property type="evidence" value="ECO:0007669"/>
    <property type="project" value="UniProtKB-SubCell"/>
</dbReference>
<proteinExistence type="inferred from homology"/>
<evidence type="ECO:0000256" key="1">
    <source>
        <dbReference type="ARBA" id="ARBA00004651"/>
    </source>
</evidence>
<keyword evidence="4 8" id="KW-0812">Transmembrane</keyword>
<dbReference type="Proteomes" id="UP000191448">
    <property type="component" value="Unassembled WGS sequence"/>
</dbReference>
<dbReference type="AlphaFoldDB" id="A0A1V4SXB5"/>
<evidence type="ECO:0000313" key="10">
    <source>
        <dbReference type="Proteomes" id="UP000191448"/>
    </source>
</evidence>
<evidence type="ECO:0000256" key="5">
    <source>
        <dbReference type="ARBA" id="ARBA00022960"/>
    </source>
</evidence>
<accession>A0A1V4SXB5</accession>
<dbReference type="GO" id="GO:0008360">
    <property type="term" value="P:regulation of cell shape"/>
    <property type="evidence" value="ECO:0007669"/>
    <property type="project" value="UniProtKB-KW"/>
</dbReference>
<keyword evidence="7 8" id="KW-0472">Membrane</keyword>
<feature type="transmembrane region" description="Helical" evidence="8">
    <location>
        <begin position="69"/>
        <end position="87"/>
    </location>
</feature>
<gene>
    <name evidence="9" type="ORF">CLTHE_09670</name>
</gene>
<evidence type="ECO:0000256" key="6">
    <source>
        <dbReference type="ARBA" id="ARBA00022989"/>
    </source>
</evidence>
<keyword evidence="5" id="KW-0133">Cell shape</keyword>
<dbReference type="Pfam" id="PF04093">
    <property type="entry name" value="MreD"/>
    <property type="match status" value="1"/>
</dbReference>
<dbReference type="PIRSF" id="PIRSF037497">
    <property type="entry name" value="MreD_Clostridium/Treponema_prd"/>
    <property type="match status" value="1"/>
</dbReference>
<organism evidence="9 10">
    <name type="scientific">Clostridium thermobutyricum DSM 4928</name>
    <dbReference type="NCBI Taxonomy" id="1121339"/>
    <lineage>
        <taxon>Bacteria</taxon>
        <taxon>Bacillati</taxon>
        <taxon>Bacillota</taxon>
        <taxon>Clostridia</taxon>
        <taxon>Eubacteriales</taxon>
        <taxon>Clostridiaceae</taxon>
        <taxon>Clostridium</taxon>
    </lineage>
</organism>
<dbReference type="NCBIfam" id="TIGR03426">
    <property type="entry name" value="shape_MreD"/>
    <property type="match status" value="1"/>
</dbReference>
<keyword evidence="3" id="KW-1003">Cell membrane</keyword>
<comment type="similarity">
    <text evidence="2">Belongs to the MreD family.</text>
</comment>
<name>A0A1V4SXB5_9CLOT</name>
<feature type="transmembrane region" description="Helical" evidence="8">
    <location>
        <begin position="7"/>
        <end position="26"/>
    </location>
</feature>
<evidence type="ECO:0000313" key="9">
    <source>
        <dbReference type="EMBL" id="OPX49212.1"/>
    </source>
</evidence>
<protein>
    <submittedName>
        <fullName evidence="9">Rod shape-determining protein MreD</fullName>
    </submittedName>
</protein>
<dbReference type="EMBL" id="LTAY01000026">
    <property type="protein sequence ID" value="OPX49212.1"/>
    <property type="molecule type" value="Genomic_DNA"/>
</dbReference>
<evidence type="ECO:0000256" key="4">
    <source>
        <dbReference type="ARBA" id="ARBA00022692"/>
    </source>
</evidence>
<evidence type="ECO:0000256" key="7">
    <source>
        <dbReference type="ARBA" id="ARBA00023136"/>
    </source>
</evidence>
<dbReference type="InterPro" id="IPR017225">
    <property type="entry name" value="Cell_shape_determin_MreD_prd"/>
</dbReference>
<dbReference type="RefSeq" id="WP_080022251.1">
    <property type="nucleotide sequence ID" value="NZ_LTAY01000026.1"/>
</dbReference>
<reference evidence="9 10" key="1">
    <citation type="submission" date="2016-02" db="EMBL/GenBank/DDBJ databases">
        <title>Genome sequence of Clostridium thermobutyricum DSM 4928.</title>
        <authorList>
            <person name="Poehlein A."/>
            <person name="Daniel R."/>
        </authorList>
    </citation>
    <scope>NUCLEOTIDE SEQUENCE [LARGE SCALE GENOMIC DNA]</scope>
    <source>
        <strain evidence="9 10">DSM 4928</strain>
    </source>
</reference>
<feature type="transmembrane region" description="Helical" evidence="8">
    <location>
        <begin position="131"/>
        <end position="150"/>
    </location>
</feature>